<dbReference type="PANTHER" id="PTHR12940">
    <property type="entry name" value="ES-2 PROTEIN - RELATED"/>
    <property type="match status" value="1"/>
</dbReference>
<proteinExistence type="inferred from homology"/>
<dbReference type="InterPro" id="IPR019148">
    <property type="entry name" value="Nuclear_protein_DGCR14_ESS-2"/>
</dbReference>
<feature type="region of interest" description="Disordered" evidence="4">
    <location>
        <begin position="79"/>
        <end position="101"/>
    </location>
</feature>
<evidence type="ECO:0000256" key="4">
    <source>
        <dbReference type="SAM" id="MobiDB-lite"/>
    </source>
</evidence>
<dbReference type="PANTHER" id="PTHR12940:SF0">
    <property type="entry name" value="SPLICING FACTOR ESS-2 HOMOLOG"/>
    <property type="match status" value="1"/>
</dbReference>
<comment type="caution">
    <text evidence="5">The sequence shown here is derived from an EMBL/GenBank/DDBJ whole genome shotgun (WGS) entry which is preliminary data.</text>
</comment>
<organism evidence="5 6">
    <name type="scientific">Hevea brasiliensis</name>
    <name type="common">Para rubber tree</name>
    <name type="synonym">Siphonia brasiliensis</name>
    <dbReference type="NCBI Taxonomy" id="3981"/>
    <lineage>
        <taxon>Eukaryota</taxon>
        <taxon>Viridiplantae</taxon>
        <taxon>Streptophyta</taxon>
        <taxon>Embryophyta</taxon>
        <taxon>Tracheophyta</taxon>
        <taxon>Spermatophyta</taxon>
        <taxon>Magnoliopsida</taxon>
        <taxon>eudicotyledons</taxon>
        <taxon>Gunneridae</taxon>
        <taxon>Pentapetalae</taxon>
        <taxon>rosids</taxon>
        <taxon>fabids</taxon>
        <taxon>Malpighiales</taxon>
        <taxon>Euphorbiaceae</taxon>
        <taxon>Crotonoideae</taxon>
        <taxon>Micrandreae</taxon>
        <taxon>Hevea</taxon>
    </lineage>
</organism>
<name>A0ABQ9MCU8_HEVBR</name>
<dbReference type="Pfam" id="PF09751">
    <property type="entry name" value="Es2"/>
    <property type="match status" value="1"/>
</dbReference>
<evidence type="ECO:0000256" key="1">
    <source>
        <dbReference type="ARBA" id="ARBA00004123"/>
    </source>
</evidence>
<dbReference type="EMBL" id="JARPOI010000007">
    <property type="protein sequence ID" value="KAJ9176811.1"/>
    <property type="molecule type" value="Genomic_DNA"/>
</dbReference>
<evidence type="ECO:0000313" key="6">
    <source>
        <dbReference type="Proteomes" id="UP001174677"/>
    </source>
</evidence>
<feature type="compositionally biased region" description="Basic and acidic residues" evidence="4">
    <location>
        <begin position="188"/>
        <end position="197"/>
    </location>
</feature>
<sequence length="197" mass="21462">MLDSRSNDDGTLEVLCTPVVGVPLPVSDRDGDKAKKYDLEDLRKTPNSFYVESGKKAVNGYIDESPFITWGEIEGTPLRLEPEDTPLNVGDSGDGPHFKIPNSAARDVEAHSLSKIFHKPPLPSPARVGSASPSKFMRNAISKSPSSVDESLRFSYRRASPGVCTPKSGRRSVSRFGRDGSMSSRSPSVREDSNPPW</sequence>
<protein>
    <submittedName>
        <fullName evidence="5">Uncharacterized protein</fullName>
    </submittedName>
</protein>
<keyword evidence="3" id="KW-0539">Nucleus</keyword>
<evidence type="ECO:0000313" key="5">
    <source>
        <dbReference type="EMBL" id="KAJ9176811.1"/>
    </source>
</evidence>
<reference evidence="5" key="1">
    <citation type="journal article" date="2023" name="Plant Biotechnol. J.">
        <title>Chromosome-level wild Hevea brasiliensis genome provides new tools for genomic-assisted breeding and valuable loci to elevate rubber yield.</title>
        <authorList>
            <person name="Cheng H."/>
            <person name="Song X."/>
            <person name="Hu Y."/>
            <person name="Wu T."/>
            <person name="Yang Q."/>
            <person name="An Z."/>
            <person name="Feng S."/>
            <person name="Deng Z."/>
            <person name="Wu W."/>
            <person name="Zeng X."/>
            <person name="Tu M."/>
            <person name="Wang X."/>
            <person name="Huang H."/>
        </authorList>
    </citation>
    <scope>NUCLEOTIDE SEQUENCE</scope>
    <source>
        <strain evidence="5">MT/VB/25A 57/8</strain>
    </source>
</reference>
<keyword evidence="6" id="KW-1185">Reference proteome</keyword>
<comment type="similarity">
    <text evidence="2">Belongs to the ESS2 family.</text>
</comment>
<evidence type="ECO:0000256" key="3">
    <source>
        <dbReference type="ARBA" id="ARBA00023242"/>
    </source>
</evidence>
<evidence type="ECO:0000256" key="2">
    <source>
        <dbReference type="ARBA" id="ARBA00009072"/>
    </source>
</evidence>
<gene>
    <name evidence="5" type="ORF">P3X46_012086</name>
</gene>
<dbReference type="Proteomes" id="UP001174677">
    <property type="component" value="Chromosome 7"/>
</dbReference>
<feature type="region of interest" description="Disordered" evidence="4">
    <location>
        <begin position="116"/>
        <end position="197"/>
    </location>
</feature>
<comment type="subcellular location">
    <subcellularLocation>
        <location evidence="1">Nucleus</location>
    </subcellularLocation>
</comment>
<accession>A0ABQ9MCU8</accession>